<name>A0A964T7V9_9HYPH</name>
<dbReference type="PANTHER" id="PTHR30290:SF64">
    <property type="entry name" value="ABC TRANSPORTER PERIPLASMIC BINDING PROTEIN"/>
    <property type="match status" value="1"/>
</dbReference>
<feature type="domain" description="Solute-binding protein family 5" evidence="4">
    <location>
        <begin position="87"/>
        <end position="491"/>
    </location>
</feature>
<dbReference type="Gene3D" id="3.10.105.10">
    <property type="entry name" value="Dipeptide-binding Protein, Domain 3"/>
    <property type="match status" value="1"/>
</dbReference>
<comment type="caution">
    <text evidence="5">The sequence shown here is derived from an EMBL/GenBank/DDBJ whole genome shotgun (WGS) entry which is preliminary data.</text>
</comment>
<dbReference type="InterPro" id="IPR000914">
    <property type="entry name" value="SBP_5_dom"/>
</dbReference>
<dbReference type="PIRSF" id="PIRSF002741">
    <property type="entry name" value="MppA"/>
    <property type="match status" value="1"/>
</dbReference>
<dbReference type="InterPro" id="IPR039424">
    <property type="entry name" value="SBP_5"/>
</dbReference>
<dbReference type="SUPFAM" id="SSF53850">
    <property type="entry name" value="Periplasmic binding protein-like II"/>
    <property type="match status" value="1"/>
</dbReference>
<accession>A0A964T7V9</accession>
<organism evidence="5 6">
    <name type="scientific">Propylenella binzhouense</name>
    <dbReference type="NCBI Taxonomy" id="2555902"/>
    <lineage>
        <taxon>Bacteria</taxon>
        <taxon>Pseudomonadati</taxon>
        <taxon>Pseudomonadota</taxon>
        <taxon>Alphaproteobacteria</taxon>
        <taxon>Hyphomicrobiales</taxon>
        <taxon>Propylenellaceae</taxon>
        <taxon>Propylenella</taxon>
    </lineage>
</organism>
<reference evidence="5" key="1">
    <citation type="submission" date="2019-03" db="EMBL/GenBank/DDBJ databases">
        <title>Afifella sp. nov., isolated from activated sludge.</title>
        <authorList>
            <person name="Li Q."/>
            <person name="Liu Y."/>
        </authorList>
    </citation>
    <scope>NUCLEOTIDE SEQUENCE</scope>
    <source>
        <strain evidence="5">L72</strain>
    </source>
</reference>
<proteinExistence type="inferred from homology"/>
<dbReference type="GO" id="GO:0043190">
    <property type="term" value="C:ATP-binding cassette (ABC) transporter complex"/>
    <property type="evidence" value="ECO:0007669"/>
    <property type="project" value="InterPro"/>
</dbReference>
<protein>
    <submittedName>
        <fullName evidence="5">ABC transporter substrate-binding protein</fullName>
    </submittedName>
</protein>
<dbReference type="PANTHER" id="PTHR30290">
    <property type="entry name" value="PERIPLASMIC BINDING COMPONENT OF ABC TRANSPORTER"/>
    <property type="match status" value="1"/>
</dbReference>
<gene>
    <name evidence="5" type="ORF">E4O86_20365</name>
</gene>
<dbReference type="OrthoDB" id="9803988at2"/>
<comment type="similarity">
    <text evidence="2">Belongs to the bacterial solute-binding protein 5 family.</text>
</comment>
<sequence length="589" mass="65999">MRRQHGLAVIGDLKYPADFARFDYVDPAAPRGGRIVTQLSSWGYNQNPETFNTLNSYVLRGDGAAGMGLTFTSLMTGSADEPGSVYGLAAAEVERSGDGKTLRFFLRPEAAFHDGSRITAGDVAFSLETLRDKGHPTIALDLKGITAIRVEDEATIRIELGSETGRSLPVLVAGAPIFSEAWWANRDFAATLSEAPLGSGPYRVAGFAFGSFIEFERVKGWWGDRVPAMAGRYNFDRIRYEYYRDRTTSFEAFKKGNITFREEFTSRVWARDYDFPARLSGRVVREEVPNGAPSGAQGWFINMRRAKFRDRRVRLALVHAFDFEWTNQNLMFGSYQRTASFFENSELKAEGEPGPAELKLLEPFRGKVSDEVFGPAFVPPVSDGSGRDRTNLRKANDLLAAAGCRRGPDGLLTPDGEPFTIEFLDKDSTFEPHHNAYINGLRLLGIRGSYRVVDPAQYNERLRRFDFDMVVSRFGMALYPDEAIRQFFSSARAAQEGSYNLAGISDPAVDSLVETMIASDDWDSFVTASRALDRVLRAQHFWVPQWFKPVHWFAYWNMYGRPSKVAAYDPGVLDTWWQDSDKAAALGRG</sequence>
<keyword evidence="6" id="KW-1185">Reference proteome</keyword>
<dbReference type="EMBL" id="SPKJ01000118">
    <property type="protein sequence ID" value="MYZ50064.1"/>
    <property type="molecule type" value="Genomic_DNA"/>
</dbReference>
<dbReference type="Gene3D" id="3.40.190.10">
    <property type="entry name" value="Periplasmic binding protein-like II"/>
    <property type="match status" value="1"/>
</dbReference>
<dbReference type="InterPro" id="IPR030678">
    <property type="entry name" value="Peptide/Ni-bd"/>
</dbReference>
<evidence type="ECO:0000313" key="5">
    <source>
        <dbReference type="EMBL" id="MYZ50064.1"/>
    </source>
</evidence>
<evidence type="ECO:0000313" key="6">
    <source>
        <dbReference type="Proteomes" id="UP000773614"/>
    </source>
</evidence>
<dbReference type="GO" id="GO:1904680">
    <property type="term" value="F:peptide transmembrane transporter activity"/>
    <property type="evidence" value="ECO:0007669"/>
    <property type="project" value="TreeGrafter"/>
</dbReference>
<dbReference type="GO" id="GO:0042884">
    <property type="term" value="P:microcin transport"/>
    <property type="evidence" value="ECO:0007669"/>
    <property type="project" value="TreeGrafter"/>
</dbReference>
<evidence type="ECO:0000259" key="4">
    <source>
        <dbReference type="Pfam" id="PF00496"/>
    </source>
</evidence>
<comment type="subcellular location">
    <subcellularLocation>
        <location evidence="1">Periplasm</location>
    </subcellularLocation>
</comment>
<keyword evidence="3" id="KW-0732">Signal</keyword>
<evidence type="ECO:0000256" key="3">
    <source>
        <dbReference type="ARBA" id="ARBA00022729"/>
    </source>
</evidence>
<dbReference type="GO" id="GO:0015833">
    <property type="term" value="P:peptide transport"/>
    <property type="evidence" value="ECO:0007669"/>
    <property type="project" value="TreeGrafter"/>
</dbReference>
<dbReference type="AlphaFoldDB" id="A0A964T7V9"/>
<evidence type="ECO:0000256" key="2">
    <source>
        <dbReference type="ARBA" id="ARBA00005695"/>
    </source>
</evidence>
<dbReference type="CDD" id="cd08497">
    <property type="entry name" value="MbnE-like"/>
    <property type="match status" value="1"/>
</dbReference>
<evidence type="ECO:0000256" key="1">
    <source>
        <dbReference type="ARBA" id="ARBA00004418"/>
    </source>
</evidence>
<dbReference type="Proteomes" id="UP000773614">
    <property type="component" value="Unassembled WGS sequence"/>
</dbReference>
<dbReference type="GO" id="GO:0030288">
    <property type="term" value="C:outer membrane-bounded periplasmic space"/>
    <property type="evidence" value="ECO:0007669"/>
    <property type="project" value="TreeGrafter"/>
</dbReference>
<dbReference type="Pfam" id="PF00496">
    <property type="entry name" value="SBP_bac_5"/>
    <property type="match status" value="1"/>
</dbReference>